<keyword evidence="2" id="KW-0472">Membrane</keyword>
<dbReference type="AlphaFoldDB" id="A0A644XI53"/>
<proteinExistence type="predicted"/>
<dbReference type="EC" id="3.1.1.-" evidence="4"/>
<dbReference type="InterPro" id="IPR029058">
    <property type="entry name" value="AB_hydrolase_fold"/>
</dbReference>
<evidence type="ECO:0000259" key="3">
    <source>
        <dbReference type="Pfam" id="PF20434"/>
    </source>
</evidence>
<dbReference type="InterPro" id="IPR049492">
    <property type="entry name" value="BD-FAE-like_dom"/>
</dbReference>
<dbReference type="PANTHER" id="PTHR48081">
    <property type="entry name" value="AB HYDROLASE SUPERFAMILY PROTEIN C4A8.06C"/>
    <property type="match status" value="1"/>
</dbReference>
<gene>
    <name evidence="4" type="primary">aes_9</name>
    <name evidence="4" type="ORF">SDC9_62131</name>
</gene>
<dbReference type="EMBL" id="VSSQ01002494">
    <property type="protein sequence ID" value="MPM15759.1"/>
    <property type="molecule type" value="Genomic_DNA"/>
</dbReference>
<name>A0A644XI53_9ZZZZ</name>
<keyword evidence="2" id="KW-1133">Transmembrane helix</keyword>
<keyword evidence="2" id="KW-0812">Transmembrane</keyword>
<accession>A0A644XI53</accession>
<sequence length="326" mass="36827">MKKIYKYIVTFFATSFVTIIIIVFHFKGALILTYDIIKELKNSDKSIATLGELTDYYASTSMDVMNLKYKESTSNEVFLDIYKPTKTNESSPVIIYVHGGSWIYGDNGIPIGLDPIVNAFNKRGFTIISLSYQLLKEDTPISNPISDVKDAIRWVYKNKEEYNFNTNEIGLLGISSGAHLSLLAAYSEEDDFMGDEDLAKYPSNVKYVIDVFGPTELSTLDFSLVEDTYKEGIEKLKETPFFKEAYSPINYVNENSPSTLIIHSKNDELVPYKNSLDLYSKLQQLKISSKLLTLSSGGHNFYGFDNKEIAALIFETLKFLSSNTSL</sequence>
<keyword evidence="1 4" id="KW-0378">Hydrolase</keyword>
<dbReference type="SUPFAM" id="SSF53474">
    <property type="entry name" value="alpha/beta-Hydrolases"/>
    <property type="match status" value="1"/>
</dbReference>
<dbReference type="Pfam" id="PF20434">
    <property type="entry name" value="BD-FAE"/>
    <property type="match status" value="1"/>
</dbReference>
<organism evidence="4">
    <name type="scientific">bioreactor metagenome</name>
    <dbReference type="NCBI Taxonomy" id="1076179"/>
    <lineage>
        <taxon>unclassified sequences</taxon>
        <taxon>metagenomes</taxon>
        <taxon>ecological metagenomes</taxon>
    </lineage>
</organism>
<evidence type="ECO:0000256" key="1">
    <source>
        <dbReference type="ARBA" id="ARBA00022801"/>
    </source>
</evidence>
<comment type="caution">
    <text evidence="4">The sequence shown here is derived from an EMBL/GenBank/DDBJ whole genome shotgun (WGS) entry which is preliminary data.</text>
</comment>
<reference evidence="4" key="1">
    <citation type="submission" date="2019-08" db="EMBL/GenBank/DDBJ databases">
        <authorList>
            <person name="Kucharzyk K."/>
            <person name="Murdoch R.W."/>
            <person name="Higgins S."/>
            <person name="Loffler F."/>
        </authorList>
    </citation>
    <scope>NUCLEOTIDE SEQUENCE</scope>
</reference>
<dbReference type="GO" id="GO:0016787">
    <property type="term" value="F:hydrolase activity"/>
    <property type="evidence" value="ECO:0007669"/>
    <property type="project" value="UniProtKB-KW"/>
</dbReference>
<dbReference type="InterPro" id="IPR050300">
    <property type="entry name" value="GDXG_lipolytic_enzyme"/>
</dbReference>
<feature type="domain" description="BD-FAE-like" evidence="3">
    <location>
        <begin position="79"/>
        <end position="282"/>
    </location>
</feature>
<dbReference type="Gene3D" id="3.40.50.1820">
    <property type="entry name" value="alpha/beta hydrolase"/>
    <property type="match status" value="1"/>
</dbReference>
<feature type="transmembrane region" description="Helical" evidence="2">
    <location>
        <begin position="7"/>
        <end position="26"/>
    </location>
</feature>
<protein>
    <submittedName>
        <fullName evidence="4">Acetyl esterase</fullName>
        <ecNumber evidence="4">3.1.1.-</ecNumber>
    </submittedName>
</protein>
<evidence type="ECO:0000256" key="2">
    <source>
        <dbReference type="SAM" id="Phobius"/>
    </source>
</evidence>
<dbReference type="PANTHER" id="PTHR48081:SF13">
    <property type="entry name" value="ALPHA_BETA HYDROLASE"/>
    <property type="match status" value="1"/>
</dbReference>
<evidence type="ECO:0000313" key="4">
    <source>
        <dbReference type="EMBL" id="MPM15759.1"/>
    </source>
</evidence>